<proteinExistence type="predicted"/>
<protein>
    <submittedName>
        <fullName evidence="2 3">Uncharacterized protein</fullName>
    </submittedName>
</protein>
<evidence type="ECO:0000313" key="3">
    <source>
        <dbReference type="EnsemblFungi" id="MAPG_09814T0"/>
    </source>
</evidence>
<accession>A0A0C4EAX7</accession>
<dbReference type="OrthoDB" id="10539923at2759"/>
<dbReference type="EMBL" id="GL876977">
    <property type="protein sequence ID" value="KLU91293.1"/>
    <property type="molecule type" value="Genomic_DNA"/>
</dbReference>
<dbReference type="EMBL" id="ADBL01002512">
    <property type="status" value="NOT_ANNOTATED_CDS"/>
    <property type="molecule type" value="Genomic_DNA"/>
</dbReference>
<reference evidence="2" key="3">
    <citation type="submission" date="2011-03" db="EMBL/GenBank/DDBJ databases">
        <title>Annotation of Magnaporthe poae ATCC 64411.</title>
        <authorList>
            <person name="Ma L.-J."/>
            <person name="Dead R."/>
            <person name="Young S.K."/>
            <person name="Zeng Q."/>
            <person name="Gargeya S."/>
            <person name="Fitzgerald M."/>
            <person name="Haas B."/>
            <person name="Abouelleil A."/>
            <person name="Alvarado L."/>
            <person name="Arachchi H.M."/>
            <person name="Berlin A."/>
            <person name="Brown A."/>
            <person name="Chapman S.B."/>
            <person name="Chen Z."/>
            <person name="Dunbar C."/>
            <person name="Freedman E."/>
            <person name="Gearin G."/>
            <person name="Gellesch M."/>
            <person name="Goldberg J."/>
            <person name="Griggs A."/>
            <person name="Gujja S."/>
            <person name="Heiman D."/>
            <person name="Howarth C."/>
            <person name="Larson L."/>
            <person name="Lui A."/>
            <person name="MacDonald P.J.P."/>
            <person name="Mehta T."/>
            <person name="Montmayeur A."/>
            <person name="Murphy C."/>
            <person name="Neiman D."/>
            <person name="Pearson M."/>
            <person name="Priest M."/>
            <person name="Roberts A."/>
            <person name="Saif S."/>
            <person name="Shea T."/>
            <person name="Shenoy N."/>
            <person name="Sisk P."/>
            <person name="Stolte C."/>
            <person name="Sykes S."/>
            <person name="Yandava C."/>
            <person name="Wortman J."/>
            <person name="Nusbaum C."/>
            <person name="Birren B."/>
        </authorList>
    </citation>
    <scope>NUCLEOTIDE SEQUENCE</scope>
    <source>
        <strain evidence="2">ATCC 64411</strain>
    </source>
</reference>
<reference evidence="3" key="4">
    <citation type="journal article" date="2015" name="G3 (Bethesda)">
        <title>Genome sequences of three phytopathogenic species of the Magnaporthaceae family of fungi.</title>
        <authorList>
            <person name="Okagaki L.H."/>
            <person name="Nunes C.C."/>
            <person name="Sailsbery J."/>
            <person name="Clay B."/>
            <person name="Brown D."/>
            <person name="John T."/>
            <person name="Oh Y."/>
            <person name="Young N."/>
            <person name="Fitzgerald M."/>
            <person name="Haas B.J."/>
            <person name="Zeng Q."/>
            <person name="Young S."/>
            <person name="Adiconis X."/>
            <person name="Fan L."/>
            <person name="Levin J.Z."/>
            <person name="Mitchell T.K."/>
            <person name="Okubara P.A."/>
            <person name="Farman M.L."/>
            <person name="Kohn L.M."/>
            <person name="Birren B."/>
            <person name="Ma L.-J."/>
            <person name="Dean R.A."/>
        </authorList>
    </citation>
    <scope>NUCLEOTIDE SEQUENCE</scope>
    <source>
        <strain evidence="3">ATCC 64411 / 73-15</strain>
    </source>
</reference>
<feature type="region of interest" description="Disordered" evidence="1">
    <location>
        <begin position="50"/>
        <end position="166"/>
    </location>
</feature>
<evidence type="ECO:0000313" key="4">
    <source>
        <dbReference type="Proteomes" id="UP000011715"/>
    </source>
</evidence>
<dbReference type="VEuPathDB" id="FungiDB:MAPG_09814"/>
<evidence type="ECO:0000313" key="2">
    <source>
        <dbReference type="EMBL" id="KLU91293.1"/>
    </source>
</evidence>
<dbReference type="EMBL" id="ADBL01002513">
    <property type="status" value="NOT_ANNOTATED_CDS"/>
    <property type="molecule type" value="Genomic_DNA"/>
</dbReference>
<dbReference type="EnsemblFungi" id="MAPG_09814T0">
    <property type="protein sequence ID" value="MAPG_09814T0"/>
    <property type="gene ID" value="MAPG_09814"/>
</dbReference>
<feature type="compositionally biased region" description="Polar residues" evidence="1">
    <location>
        <begin position="118"/>
        <end position="142"/>
    </location>
</feature>
<reference evidence="3" key="5">
    <citation type="submission" date="2015-06" db="UniProtKB">
        <authorList>
            <consortium name="EnsemblFungi"/>
        </authorList>
    </citation>
    <scope>IDENTIFICATION</scope>
    <source>
        <strain evidence="3">ATCC 64411</strain>
    </source>
</reference>
<organism evidence="3 4">
    <name type="scientific">Magnaporthiopsis poae (strain ATCC 64411 / 73-15)</name>
    <name type="common">Kentucky bluegrass fungus</name>
    <name type="synonym">Magnaporthe poae</name>
    <dbReference type="NCBI Taxonomy" id="644358"/>
    <lineage>
        <taxon>Eukaryota</taxon>
        <taxon>Fungi</taxon>
        <taxon>Dikarya</taxon>
        <taxon>Ascomycota</taxon>
        <taxon>Pezizomycotina</taxon>
        <taxon>Sordariomycetes</taxon>
        <taxon>Sordariomycetidae</taxon>
        <taxon>Magnaporthales</taxon>
        <taxon>Magnaporthaceae</taxon>
        <taxon>Magnaporthiopsis</taxon>
    </lineage>
</organism>
<dbReference type="eggNOG" id="ENOG502RMW6">
    <property type="taxonomic scope" value="Eukaryota"/>
</dbReference>
<feature type="compositionally biased region" description="Pro residues" evidence="1">
    <location>
        <begin position="65"/>
        <end position="80"/>
    </location>
</feature>
<name>A0A0C4EAX7_MAGP6</name>
<keyword evidence="4" id="KW-1185">Reference proteome</keyword>
<reference evidence="4" key="1">
    <citation type="submission" date="2010-05" db="EMBL/GenBank/DDBJ databases">
        <title>The genome sequence of Magnaporthe poae strain ATCC 64411.</title>
        <authorList>
            <person name="Ma L.-J."/>
            <person name="Dead R."/>
            <person name="Young S."/>
            <person name="Zeng Q."/>
            <person name="Koehrsen M."/>
            <person name="Alvarado L."/>
            <person name="Berlin A."/>
            <person name="Chapman S.B."/>
            <person name="Chen Z."/>
            <person name="Freedman E."/>
            <person name="Gellesch M."/>
            <person name="Goldberg J."/>
            <person name="Griggs A."/>
            <person name="Gujja S."/>
            <person name="Heilman E.R."/>
            <person name="Heiman D."/>
            <person name="Hepburn T."/>
            <person name="Howarth C."/>
            <person name="Jen D."/>
            <person name="Larson L."/>
            <person name="Mehta T."/>
            <person name="Neiman D."/>
            <person name="Pearson M."/>
            <person name="Roberts A."/>
            <person name="Saif S."/>
            <person name="Shea T."/>
            <person name="Shenoy N."/>
            <person name="Sisk P."/>
            <person name="Stolte C."/>
            <person name="Sykes S."/>
            <person name="Walk T."/>
            <person name="White J."/>
            <person name="Yandava C."/>
            <person name="Haas B."/>
            <person name="Nusbaum C."/>
            <person name="Birren B."/>
        </authorList>
    </citation>
    <scope>NUCLEOTIDE SEQUENCE [LARGE SCALE GENOMIC DNA]</scope>
    <source>
        <strain evidence="4">ATCC 64411 / 73-15</strain>
    </source>
</reference>
<dbReference type="Proteomes" id="UP000011715">
    <property type="component" value="Unassembled WGS sequence"/>
</dbReference>
<gene>
    <name evidence="2" type="ORF">MAPG_09814</name>
</gene>
<feature type="compositionally biased region" description="Low complexity" evidence="1">
    <location>
        <begin position="157"/>
        <end position="166"/>
    </location>
</feature>
<dbReference type="AlphaFoldDB" id="A0A0C4EAX7"/>
<evidence type="ECO:0000256" key="1">
    <source>
        <dbReference type="SAM" id="MobiDB-lite"/>
    </source>
</evidence>
<reference evidence="2" key="2">
    <citation type="submission" date="2010-05" db="EMBL/GenBank/DDBJ databases">
        <title>The Genome Sequence of Magnaporthe poae strain ATCC 64411.</title>
        <authorList>
            <consortium name="The Broad Institute Genome Sequencing Platform"/>
            <consortium name="Broad Institute Genome Sequencing Center for Infectious Disease"/>
            <person name="Ma L.-J."/>
            <person name="Dead R."/>
            <person name="Young S."/>
            <person name="Zeng Q."/>
            <person name="Koehrsen M."/>
            <person name="Alvarado L."/>
            <person name="Berlin A."/>
            <person name="Chapman S.B."/>
            <person name="Chen Z."/>
            <person name="Freedman E."/>
            <person name="Gellesch M."/>
            <person name="Goldberg J."/>
            <person name="Griggs A."/>
            <person name="Gujja S."/>
            <person name="Heilman E.R."/>
            <person name="Heiman D."/>
            <person name="Hepburn T."/>
            <person name="Howarth C."/>
            <person name="Jen D."/>
            <person name="Larson L."/>
            <person name="Mehta T."/>
            <person name="Neiman D."/>
            <person name="Pearson M."/>
            <person name="Roberts A."/>
            <person name="Saif S."/>
            <person name="Shea T."/>
            <person name="Shenoy N."/>
            <person name="Sisk P."/>
            <person name="Stolte C."/>
            <person name="Sykes S."/>
            <person name="Walk T."/>
            <person name="White J."/>
            <person name="Yandava C."/>
            <person name="Haas B."/>
            <person name="Nusbaum C."/>
            <person name="Birren B."/>
        </authorList>
    </citation>
    <scope>NUCLEOTIDE SEQUENCE</scope>
    <source>
        <strain evidence="2">ATCC 64411</strain>
    </source>
</reference>
<sequence length="215" mass="23656">MQMTYYFDLSGACPGIHKWPFDFLDRTPMDEYAPRWSILYSHGAVDSQDDLNTAPIGSNRRPKPQLRPPLFPPSPPPSPPCARYQHAFPSTTIGPRDEGPPPFVDMSRKPAYRERSDSAGSSYSRMSGVSFSVTGSVRSPANGQLPGPAEPPPPARHIPAARSHSRAPPAELLGLGHALRKKPAVCDLKEANDDGGEVWAWAVTAEMYALQRRRR</sequence>
<feature type="compositionally biased region" description="Basic and acidic residues" evidence="1">
    <location>
        <begin position="106"/>
        <end position="117"/>
    </location>
</feature>